<dbReference type="InterPro" id="IPR006595">
    <property type="entry name" value="CTLH_C"/>
</dbReference>
<dbReference type="AlphaFoldDB" id="A0A1Y2ANN8"/>
<name>A0A1Y2ANN8_9FUNG</name>
<dbReference type="SMART" id="SM00757">
    <property type="entry name" value="CRA"/>
    <property type="match status" value="1"/>
</dbReference>
<dbReference type="InterPro" id="IPR013320">
    <property type="entry name" value="ConA-like_dom_sf"/>
</dbReference>
<evidence type="ECO:0000313" key="4">
    <source>
        <dbReference type="Proteomes" id="UP000193920"/>
    </source>
</evidence>
<dbReference type="Pfam" id="PF00622">
    <property type="entry name" value="SPRY"/>
    <property type="match status" value="1"/>
</dbReference>
<dbReference type="CDD" id="cd12909">
    <property type="entry name" value="SPRY_RanBP9_10"/>
    <property type="match status" value="1"/>
</dbReference>
<dbReference type="PROSITE" id="PS50896">
    <property type="entry name" value="LISH"/>
    <property type="match status" value="1"/>
</dbReference>
<dbReference type="SMART" id="SM00668">
    <property type="entry name" value="CTLH"/>
    <property type="match status" value="1"/>
</dbReference>
<dbReference type="InterPro" id="IPR035782">
    <property type="entry name" value="SPRY_RanBP9/10"/>
</dbReference>
<dbReference type="InterPro" id="IPR013144">
    <property type="entry name" value="CRA_dom"/>
</dbReference>
<dbReference type="STRING" id="1754190.A0A1Y2ANN8"/>
<dbReference type="EMBL" id="MCOG01000229">
    <property type="protein sequence ID" value="ORY23827.1"/>
    <property type="molecule type" value="Genomic_DNA"/>
</dbReference>
<dbReference type="InterPro" id="IPR043136">
    <property type="entry name" value="B30.2/SPRY_sf"/>
</dbReference>
<dbReference type="InterPro" id="IPR003877">
    <property type="entry name" value="SPRY_dom"/>
</dbReference>
<dbReference type="OrthoDB" id="25503at2759"/>
<accession>A0A1Y2ANN8</accession>
<organism evidence="3 4">
    <name type="scientific">Neocallimastix californiae</name>
    <dbReference type="NCBI Taxonomy" id="1754190"/>
    <lineage>
        <taxon>Eukaryota</taxon>
        <taxon>Fungi</taxon>
        <taxon>Fungi incertae sedis</taxon>
        <taxon>Chytridiomycota</taxon>
        <taxon>Chytridiomycota incertae sedis</taxon>
        <taxon>Neocallimastigomycetes</taxon>
        <taxon>Neocallimastigales</taxon>
        <taxon>Neocallimastigaceae</taxon>
        <taxon>Neocallimastix</taxon>
    </lineage>
</organism>
<protein>
    <submittedName>
        <fullName evidence="3">SPRY-domain-containing protein</fullName>
    </submittedName>
</protein>
<dbReference type="InterPro" id="IPR050618">
    <property type="entry name" value="Ubq-SigPath_Reg"/>
</dbReference>
<dbReference type="SMART" id="SM00667">
    <property type="entry name" value="LisH"/>
    <property type="match status" value="1"/>
</dbReference>
<sequence length="524" mass="59314">MDMQSSSSNSDLASSRNRIPDYLLDTPICQAKKKMKLAKDQTGTMPIQLPTHWNPKDKCALLELSKGNLRVSYNGTGKNDSDAAAVRANHPMPYQCGLFYFEVTIISKGQSGYIGIGFCTSSVDLKKLPGWENYSWGYHGDDGHSFCFSGTGKAYGPTFTTKDTIGCCINFMDMTVFYTKNGVNLGIAFRDIKNDHLYYPAIGLRTPGEVVEANFGQKKFKFDIENCIKEEKAKLWHYINTIELPIIKPDYSDITNINNKSSNGLNELVLQYLVHHGYSETAQTFYNNAFAKNDKSIKYDDNKMEECDIVGAGGLSGIAKSNEYFDMESLKNRQRIKEYVMKGDIDSAIEETNRLYPTVLANNDILLFNLRCRKFIEMIRKNEELDMDTEIGSEYEDAMDVMDVDDDKNKTMSQKIIETMKYGQELQSIYGQDEREEIKNTLTETFSLFAYEHPNNSILSYLLEPSRREIVANQLNVAILESQGEPSKPAIETLYRQSAVAVRELVKNNVGSAAFINIKKDCLM</sequence>
<dbReference type="SMART" id="SM00449">
    <property type="entry name" value="SPRY"/>
    <property type="match status" value="1"/>
</dbReference>
<dbReference type="InterPro" id="IPR024964">
    <property type="entry name" value="CTLH/CRA"/>
</dbReference>
<dbReference type="PROSITE" id="PS50897">
    <property type="entry name" value="CTLH"/>
    <property type="match status" value="1"/>
</dbReference>
<evidence type="ECO:0000259" key="2">
    <source>
        <dbReference type="PROSITE" id="PS50897"/>
    </source>
</evidence>
<proteinExistence type="predicted"/>
<keyword evidence="4" id="KW-1185">Reference proteome</keyword>
<dbReference type="InterPro" id="IPR006594">
    <property type="entry name" value="LisH"/>
</dbReference>
<feature type="domain" description="CTLH" evidence="2">
    <location>
        <begin position="329"/>
        <end position="386"/>
    </location>
</feature>
<dbReference type="PANTHER" id="PTHR12864">
    <property type="entry name" value="RAN BINDING PROTEIN 9-RELATED"/>
    <property type="match status" value="1"/>
</dbReference>
<evidence type="ECO:0000313" key="3">
    <source>
        <dbReference type="EMBL" id="ORY23827.1"/>
    </source>
</evidence>
<dbReference type="Pfam" id="PF08513">
    <property type="entry name" value="LisH"/>
    <property type="match status" value="1"/>
</dbReference>
<dbReference type="Pfam" id="PF10607">
    <property type="entry name" value="CTLH"/>
    <property type="match status" value="1"/>
</dbReference>
<reference evidence="3 4" key="1">
    <citation type="submission" date="2016-08" db="EMBL/GenBank/DDBJ databases">
        <title>A Parts List for Fungal Cellulosomes Revealed by Comparative Genomics.</title>
        <authorList>
            <consortium name="DOE Joint Genome Institute"/>
            <person name="Haitjema C.H."/>
            <person name="Gilmore S.P."/>
            <person name="Henske J.K."/>
            <person name="Solomon K.V."/>
            <person name="De Groot R."/>
            <person name="Kuo A."/>
            <person name="Mondo S.J."/>
            <person name="Salamov A.A."/>
            <person name="Labutti K."/>
            <person name="Zhao Z."/>
            <person name="Chiniquy J."/>
            <person name="Barry K."/>
            <person name="Brewer H.M."/>
            <person name="Purvine S.O."/>
            <person name="Wright A.T."/>
            <person name="Boxma B."/>
            <person name="Van Alen T."/>
            <person name="Hackstein J.H."/>
            <person name="Baker S.E."/>
            <person name="Grigoriev I.V."/>
            <person name="O'Malley M.A."/>
        </authorList>
    </citation>
    <scope>NUCLEOTIDE SEQUENCE [LARGE SCALE GENOMIC DNA]</scope>
    <source>
        <strain evidence="3 4">G1</strain>
    </source>
</reference>
<comment type="caution">
    <text evidence="3">The sequence shown here is derived from an EMBL/GenBank/DDBJ whole genome shotgun (WGS) entry which is preliminary data.</text>
</comment>
<gene>
    <name evidence="3" type="ORF">LY90DRAFT_389641</name>
</gene>
<feature type="domain" description="B30.2/SPRY" evidence="1">
    <location>
        <begin position="31"/>
        <end position="220"/>
    </location>
</feature>
<dbReference type="Proteomes" id="UP000193920">
    <property type="component" value="Unassembled WGS sequence"/>
</dbReference>
<dbReference type="PROSITE" id="PS50188">
    <property type="entry name" value="B302_SPRY"/>
    <property type="match status" value="1"/>
</dbReference>
<dbReference type="InterPro" id="IPR001870">
    <property type="entry name" value="B30.2/SPRY"/>
</dbReference>
<dbReference type="Gene3D" id="2.60.120.920">
    <property type="match status" value="1"/>
</dbReference>
<evidence type="ECO:0000259" key="1">
    <source>
        <dbReference type="PROSITE" id="PS50188"/>
    </source>
</evidence>
<dbReference type="SUPFAM" id="SSF49899">
    <property type="entry name" value="Concanavalin A-like lectins/glucanases"/>
    <property type="match status" value="1"/>
</dbReference>